<evidence type="ECO:0000256" key="3">
    <source>
        <dbReference type="ARBA" id="ARBA00023125"/>
    </source>
</evidence>
<evidence type="ECO:0000259" key="6">
    <source>
        <dbReference type="PROSITE" id="PS50931"/>
    </source>
</evidence>
<sequence>MPSIQQLRYLVAIADTLNFSRAAEICHVTQPTLSMQLRELELRLDAHLVERTRSRVGLTPTGEEVVCRAREVLAKLGDIREVARHDQTYGLQGTLQMGVVQTVGAYILSVAMPSIKQDYPGLRIVVREDRLENLPKKLSDGAHDVLLLPCGVDDSEFCSVRLIREPLHLVLPSDHPLAQQETIEPGQLAGETILSMEHGHRIHDQIAALCSDVGAIHAKDYAGNTLDTLRLMVACGMGLTLLPALYVRSDVMRETLVTARPLSSRAPSRDIHMVWRNSSPRQASYNALAELIAKCVAPWAVSTQ</sequence>
<dbReference type="Proteomes" id="UP000744980">
    <property type="component" value="Unassembled WGS sequence"/>
</dbReference>
<reference evidence="7 8" key="1">
    <citation type="submission" date="2020-01" db="EMBL/GenBank/DDBJ databases">
        <title>Draft genome assembly of Ensifer adhaerens T173.</title>
        <authorList>
            <person name="Craig J.E."/>
            <person name="Stinchcombe J.R."/>
        </authorList>
    </citation>
    <scope>NUCLEOTIDE SEQUENCE [LARGE SCALE GENOMIC DNA]</scope>
    <source>
        <strain evidence="7 8">T173</strain>
    </source>
</reference>
<keyword evidence="5" id="KW-0804">Transcription</keyword>
<keyword evidence="8" id="KW-1185">Reference proteome</keyword>
<dbReference type="InterPro" id="IPR005119">
    <property type="entry name" value="LysR_subst-bd"/>
</dbReference>
<dbReference type="RefSeq" id="WP_057216499.1">
    <property type="nucleotide sequence ID" value="NZ_CP083374.1"/>
</dbReference>
<dbReference type="AlphaFoldDB" id="A0AAW4FLC4"/>
<keyword evidence="4" id="KW-0010">Activator</keyword>
<keyword evidence="3" id="KW-0238">DNA-binding</keyword>
<gene>
    <name evidence="7" type="ORF">GFB56_19265</name>
</gene>
<dbReference type="PROSITE" id="PS50931">
    <property type="entry name" value="HTH_LYSR"/>
    <property type="match status" value="1"/>
</dbReference>
<dbReference type="PRINTS" id="PR00039">
    <property type="entry name" value="HTHLYSR"/>
</dbReference>
<dbReference type="PANTHER" id="PTHR30346">
    <property type="entry name" value="TRANSCRIPTIONAL DUAL REGULATOR HCAR-RELATED"/>
    <property type="match status" value="1"/>
</dbReference>
<evidence type="ECO:0000313" key="8">
    <source>
        <dbReference type="Proteomes" id="UP000744980"/>
    </source>
</evidence>
<dbReference type="SUPFAM" id="SSF53850">
    <property type="entry name" value="Periplasmic binding protein-like II"/>
    <property type="match status" value="1"/>
</dbReference>
<dbReference type="EMBL" id="WXFA01000012">
    <property type="protein sequence ID" value="MBM3092924.1"/>
    <property type="molecule type" value="Genomic_DNA"/>
</dbReference>
<dbReference type="FunFam" id="1.10.10.10:FF:000001">
    <property type="entry name" value="LysR family transcriptional regulator"/>
    <property type="match status" value="1"/>
</dbReference>
<evidence type="ECO:0000256" key="4">
    <source>
        <dbReference type="ARBA" id="ARBA00023159"/>
    </source>
</evidence>
<dbReference type="GO" id="GO:0003677">
    <property type="term" value="F:DNA binding"/>
    <property type="evidence" value="ECO:0007669"/>
    <property type="project" value="UniProtKB-KW"/>
</dbReference>
<dbReference type="CDD" id="cd08411">
    <property type="entry name" value="PBP2_OxyR"/>
    <property type="match status" value="1"/>
</dbReference>
<feature type="domain" description="HTH lysR-type" evidence="6">
    <location>
        <begin position="2"/>
        <end position="59"/>
    </location>
</feature>
<comment type="caution">
    <text evidence="7">The sequence shown here is derived from an EMBL/GenBank/DDBJ whole genome shotgun (WGS) entry which is preliminary data.</text>
</comment>
<accession>A0AAW4FLC4</accession>
<dbReference type="Pfam" id="PF00126">
    <property type="entry name" value="HTH_1"/>
    <property type="match status" value="1"/>
</dbReference>
<dbReference type="Gene3D" id="3.40.190.10">
    <property type="entry name" value="Periplasmic binding protein-like II"/>
    <property type="match status" value="2"/>
</dbReference>
<evidence type="ECO:0000313" key="7">
    <source>
        <dbReference type="EMBL" id="MBM3092924.1"/>
    </source>
</evidence>
<name>A0AAW4FLC4_9HYPH</name>
<organism evidence="7 8">
    <name type="scientific">Ensifer canadensis</name>
    <dbReference type="NCBI Taxonomy" id="555315"/>
    <lineage>
        <taxon>Bacteria</taxon>
        <taxon>Pseudomonadati</taxon>
        <taxon>Pseudomonadota</taxon>
        <taxon>Alphaproteobacteria</taxon>
        <taxon>Hyphomicrobiales</taxon>
        <taxon>Rhizobiaceae</taxon>
        <taxon>Sinorhizobium/Ensifer group</taxon>
        <taxon>Ensifer</taxon>
    </lineage>
</organism>
<evidence type="ECO:0000256" key="2">
    <source>
        <dbReference type="ARBA" id="ARBA00023015"/>
    </source>
</evidence>
<dbReference type="Pfam" id="PF03466">
    <property type="entry name" value="LysR_substrate"/>
    <property type="match status" value="1"/>
</dbReference>
<proteinExistence type="inferred from homology"/>
<dbReference type="SUPFAM" id="SSF46785">
    <property type="entry name" value="Winged helix' DNA-binding domain"/>
    <property type="match status" value="1"/>
</dbReference>
<evidence type="ECO:0000256" key="1">
    <source>
        <dbReference type="ARBA" id="ARBA00009437"/>
    </source>
</evidence>
<dbReference type="InterPro" id="IPR036390">
    <property type="entry name" value="WH_DNA-bd_sf"/>
</dbReference>
<dbReference type="InterPro" id="IPR000847">
    <property type="entry name" value="LysR_HTH_N"/>
</dbReference>
<dbReference type="PANTHER" id="PTHR30346:SF26">
    <property type="entry name" value="HYDROGEN PEROXIDE-INDUCIBLE GENES ACTIVATOR"/>
    <property type="match status" value="1"/>
</dbReference>
<protein>
    <submittedName>
        <fullName evidence="7">LysR family transcriptional regulator</fullName>
    </submittedName>
</protein>
<dbReference type="Gene3D" id="1.10.10.10">
    <property type="entry name" value="Winged helix-like DNA-binding domain superfamily/Winged helix DNA-binding domain"/>
    <property type="match status" value="1"/>
</dbReference>
<dbReference type="GO" id="GO:0003700">
    <property type="term" value="F:DNA-binding transcription factor activity"/>
    <property type="evidence" value="ECO:0007669"/>
    <property type="project" value="InterPro"/>
</dbReference>
<keyword evidence="2" id="KW-0805">Transcription regulation</keyword>
<dbReference type="InterPro" id="IPR036388">
    <property type="entry name" value="WH-like_DNA-bd_sf"/>
</dbReference>
<comment type="similarity">
    <text evidence="1">Belongs to the LysR transcriptional regulatory family.</text>
</comment>
<dbReference type="GO" id="GO:0032993">
    <property type="term" value="C:protein-DNA complex"/>
    <property type="evidence" value="ECO:0007669"/>
    <property type="project" value="TreeGrafter"/>
</dbReference>
<evidence type="ECO:0000256" key="5">
    <source>
        <dbReference type="ARBA" id="ARBA00023163"/>
    </source>
</evidence>